<dbReference type="Proteomes" id="UP001275084">
    <property type="component" value="Unassembled WGS sequence"/>
</dbReference>
<name>A0AAJ0M7F1_9PEZI</name>
<dbReference type="InterPro" id="IPR053204">
    <property type="entry name" value="Oxopyrrolidines_Biosynth-assoc"/>
</dbReference>
<organism evidence="1 2">
    <name type="scientific">Lasiosphaeria hispida</name>
    <dbReference type="NCBI Taxonomy" id="260671"/>
    <lineage>
        <taxon>Eukaryota</taxon>
        <taxon>Fungi</taxon>
        <taxon>Dikarya</taxon>
        <taxon>Ascomycota</taxon>
        <taxon>Pezizomycotina</taxon>
        <taxon>Sordariomycetes</taxon>
        <taxon>Sordariomycetidae</taxon>
        <taxon>Sordariales</taxon>
        <taxon>Lasiosphaeriaceae</taxon>
        <taxon>Lasiosphaeria</taxon>
    </lineage>
</organism>
<sequence>MADQLSLNIAQTLAPVSQKIKELQAEGLSEVETKILAILVSLLQDAPKDTASNDTTGTASTASAAAASIDDLCPAAQIDDPATQASIEAFLMELWELLISLVSSVPYDHPAQDTIATFLQELRLRARRTVAVWGGMIEIRAGLEGGVHASSRIEKGVEKGIHRGIPEYSIPEYSVHEYSVPEYKLIVASQWILLAGKPIFQDAFRVDTLDSRELKMTAPGPLYRGKLGLCMDR</sequence>
<dbReference type="AlphaFoldDB" id="A0AAJ0M7F1"/>
<dbReference type="PANTHER" id="PTHR38797">
    <property type="entry name" value="NUCLEAR PORE COMPLEX PROTEIN NUP85-RELATED"/>
    <property type="match status" value="1"/>
</dbReference>
<evidence type="ECO:0000313" key="2">
    <source>
        <dbReference type="Proteomes" id="UP001275084"/>
    </source>
</evidence>
<protein>
    <submittedName>
        <fullName evidence="1">Uncharacterized protein</fullName>
    </submittedName>
</protein>
<evidence type="ECO:0000313" key="1">
    <source>
        <dbReference type="EMBL" id="KAK3339614.1"/>
    </source>
</evidence>
<keyword evidence="2" id="KW-1185">Reference proteome</keyword>
<reference evidence="1" key="2">
    <citation type="submission" date="2023-06" db="EMBL/GenBank/DDBJ databases">
        <authorList>
            <consortium name="Lawrence Berkeley National Laboratory"/>
            <person name="Haridas S."/>
            <person name="Hensen N."/>
            <person name="Bonometti L."/>
            <person name="Westerberg I."/>
            <person name="Brannstrom I.O."/>
            <person name="Guillou S."/>
            <person name="Cros-Aarteil S."/>
            <person name="Calhoun S."/>
            <person name="Kuo A."/>
            <person name="Mondo S."/>
            <person name="Pangilinan J."/>
            <person name="Riley R."/>
            <person name="Labutti K."/>
            <person name="Andreopoulos B."/>
            <person name="Lipzen A."/>
            <person name="Chen C."/>
            <person name="Yanf M."/>
            <person name="Daum C."/>
            <person name="Ng V."/>
            <person name="Clum A."/>
            <person name="Steindorff A."/>
            <person name="Ohm R."/>
            <person name="Martin F."/>
            <person name="Silar P."/>
            <person name="Natvig D."/>
            <person name="Lalanne C."/>
            <person name="Gautier V."/>
            <person name="Ament-Velasquez S.L."/>
            <person name="Kruys A."/>
            <person name="Hutchinson M.I."/>
            <person name="Powell A.J."/>
            <person name="Barry K."/>
            <person name="Miller A.N."/>
            <person name="Grigoriev I.V."/>
            <person name="Debuchy R."/>
            <person name="Gladieux P."/>
            <person name="Thoren M.H."/>
            <person name="Johannesson H."/>
        </authorList>
    </citation>
    <scope>NUCLEOTIDE SEQUENCE</scope>
    <source>
        <strain evidence="1">CBS 955.72</strain>
    </source>
</reference>
<proteinExistence type="predicted"/>
<comment type="caution">
    <text evidence="1">The sequence shown here is derived from an EMBL/GenBank/DDBJ whole genome shotgun (WGS) entry which is preliminary data.</text>
</comment>
<dbReference type="EMBL" id="JAUIQD010000009">
    <property type="protein sequence ID" value="KAK3339614.1"/>
    <property type="molecule type" value="Genomic_DNA"/>
</dbReference>
<gene>
    <name evidence="1" type="ORF">B0T25DRAFT_523360</name>
</gene>
<accession>A0AAJ0M7F1</accession>
<reference evidence="1" key="1">
    <citation type="journal article" date="2023" name="Mol. Phylogenet. Evol.">
        <title>Genome-scale phylogeny and comparative genomics of the fungal order Sordariales.</title>
        <authorList>
            <person name="Hensen N."/>
            <person name="Bonometti L."/>
            <person name="Westerberg I."/>
            <person name="Brannstrom I.O."/>
            <person name="Guillou S."/>
            <person name="Cros-Aarteil S."/>
            <person name="Calhoun S."/>
            <person name="Haridas S."/>
            <person name="Kuo A."/>
            <person name="Mondo S."/>
            <person name="Pangilinan J."/>
            <person name="Riley R."/>
            <person name="LaButti K."/>
            <person name="Andreopoulos B."/>
            <person name="Lipzen A."/>
            <person name="Chen C."/>
            <person name="Yan M."/>
            <person name="Daum C."/>
            <person name="Ng V."/>
            <person name="Clum A."/>
            <person name="Steindorff A."/>
            <person name="Ohm R.A."/>
            <person name="Martin F."/>
            <person name="Silar P."/>
            <person name="Natvig D.O."/>
            <person name="Lalanne C."/>
            <person name="Gautier V."/>
            <person name="Ament-Velasquez S.L."/>
            <person name="Kruys A."/>
            <person name="Hutchinson M.I."/>
            <person name="Powell A.J."/>
            <person name="Barry K."/>
            <person name="Miller A.N."/>
            <person name="Grigoriev I.V."/>
            <person name="Debuchy R."/>
            <person name="Gladieux P."/>
            <person name="Hiltunen Thoren M."/>
            <person name="Johannesson H."/>
        </authorList>
    </citation>
    <scope>NUCLEOTIDE SEQUENCE</scope>
    <source>
        <strain evidence="1">CBS 955.72</strain>
    </source>
</reference>
<dbReference type="PANTHER" id="PTHR38797:SF4">
    <property type="entry name" value="NUCLEAR PORE COMPLEX PROTEIN NUP85"/>
    <property type="match status" value="1"/>
</dbReference>